<dbReference type="GO" id="GO:0009249">
    <property type="term" value="P:protein lipoylation"/>
    <property type="evidence" value="ECO:0007669"/>
    <property type="project" value="TreeGrafter"/>
</dbReference>
<feature type="modified residue" description="N6-lipoyllysine" evidence="3">
    <location>
        <position position="77"/>
    </location>
</feature>
<dbReference type="PANTHER" id="PTHR11715:SF3">
    <property type="entry name" value="GLYCINE CLEAVAGE SYSTEM H PROTEIN-RELATED"/>
    <property type="match status" value="1"/>
</dbReference>
<dbReference type="NCBIfam" id="TIGR00527">
    <property type="entry name" value="gcvH"/>
    <property type="match status" value="1"/>
</dbReference>
<protein>
    <submittedName>
        <fullName evidence="5">Glycine cleavage system protein GcvH</fullName>
    </submittedName>
</protein>
<dbReference type="PROSITE" id="PS50968">
    <property type="entry name" value="BIOTINYL_LIPOYL"/>
    <property type="match status" value="1"/>
</dbReference>
<dbReference type="SUPFAM" id="SSF51230">
    <property type="entry name" value="Single hybrid motif"/>
    <property type="match status" value="1"/>
</dbReference>
<dbReference type="InterPro" id="IPR002930">
    <property type="entry name" value="GCV_H"/>
</dbReference>
<dbReference type="InterPro" id="IPR017453">
    <property type="entry name" value="GCV_H_sub"/>
</dbReference>
<dbReference type="GO" id="GO:0005960">
    <property type="term" value="C:glycine cleavage complex"/>
    <property type="evidence" value="ECO:0007669"/>
    <property type="project" value="InterPro"/>
</dbReference>
<evidence type="ECO:0000259" key="4">
    <source>
        <dbReference type="PROSITE" id="PS50968"/>
    </source>
</evidence>
<comment type="similarity">
    <text evidence="1">Belongs to the GcvH family.</text>
</comment>
<keyword evidence="6" id="KW-1185">Reference proteome</keyword>
<evidence type="ECO:0000256" key="3">
    <source>
        <dbReference type="PIRSR" id="PIRSR617453-50"/>
    </source>
</evidence>
<comment type="caution">
    <text evidence="5">The sequence shown here is derived from an EMBL/GenBank/DDBJ whole genome shotgun (WGS) entry which is preliminary data.</text>
</comment>
<dbReference type="Gene3D" id="2.40.50.100">
    <property type="match status" value="1"/>
</dbReference>
<dbReference type="OrthoDB" id="9796712at2"/>
<name>A0A5N5RJU2_9BIFI</name>
<dbReference type="Pfam" id="PF01597">
    <property type="entry name" value="GCV_H"/>
    <property type="match status" value="1"/>
</dbReference>
<gene>
    <name evidence="5" type="primary">gcvH</name>
    <name evidence="5" type="ORF">EHS19_04325</name>
</gene>
<evidence type="ECO:0000313" key="5">
    <source>
        <dbReference type="EMBL" id="KAB5607544.1"/>
    </source>
</evidence>
<dbReference type="InterPro" id="IPR033753">
    <property type="entry name" value="GCV_H/Fam206"/>
</dbReference>
<dbReference type="InterPro" id="IPR003016">
    <property type="entry name" value="2-oxoA_DH_lipoyl-BS"/>
</dbReference>
<dbReference type="InterPro" id="IPR000089">
    <property type="entry name" value="Biotin_lipoyl"/>
</dbReference>
<dbReference type="InterPro" id="IPR011053">
    <property type="entry name" value="Single_hybrid_motif"/>
</dbReference>
<organism evidence="5 6">
    <name type="scientific">Bifidobacterium jacchi</name>
    <dbReference type="NCBI Taxonomy" id="2490545"/>
    <lineage>
        <taxon>Bacteria</taxon>
        <taxon>Bacillati</taxon>
        <taxon>Actinomycetota</taxon>
        <taxon>Actinomycetes</taxon>
        <taxon>Bifidobacteriales</taxon>
        <taxon>Bifidobacteriaceae</taxon>
        <taxon>Bifidobacterium</taxon>
    </lineage>
</organism>
<sequence length="137" mass="15166">MNAADMNDDDRPLNLDVPDHLEYSEEHVWVDASVSPAIVGITEYAANKLGELVFVDLPEPGGRVEAGDEIVELESSKAVEPLICPVSGTIRYVNRDAADDPSVITNDPYNEGWIVKIELDDDEPELLSADEYLRIIR</sequence>
<evidence type="ECO:0000256" key="2">
    <source>
        <dbReference type="ARBA" id="ARBA00022823"/>
    </source>
</evidence>
<dbReference type="Proteomes" id="UP000326336">
    <property type="component" value="Unassembled WGS sequence"/>
</dbReference>
<evidence type="ECO:0000256" key="1">
    <source>
        <dbReference type="ARBA" id="ARBA00009249"/>
    </source>
</evidence>
<proteinExistence type="inferred from homology"/>
<dbReference type="NCBIfam" id="NF002270">
    <property type="entry name" value="PRK01202.1"/>
    <property type="match status" value="1"/>
</dbReference>
<dbReference type="GO" id="GO:0019464">
    <property type="term" value="P:glycine decarboxylation via glycine cleavage system"/>
    <property type="evidence" value="ECO:0007669"/>
    <property type="project" value="InterPro"/>
</dbReference>
<accession>A0A5N5RJU2</accession>
<dbReference type="PANTHER" id="PTHR11715">
    <property type="entry name" value="GLYCINE CLEAVAGE SYSTEM H PROTEIN"/>
    <property type="match status" value="1"/>
</dbReference>
<feature type="domain" description="Lipoyl-binding" evidence="4">
    <location>
        <begin position="36"/>
        <end position="118"/>
    </location>
</feature>
<keyword evidence="2 3" id="KW-0450">Lipoyl</keyword>
<reference evidence="5 6" key="1">
    <citation type="journal article" date="2019" name="Int. J. Syst. Evol. Microbiol.">
        <title>Bifidobacterium jacchi sp. nov., isolated from the faeces of a baby common marmoset (Callithrix jacchus).</title>
        <authorList>
            <person name="Modesto M."/>
            <person name="Watanabe K."/>
            <person name="Arita M."/>
            <person name="Satti M."/>
            <person name="Oki K."/>
            <person name="Sciavilla P."/>
            <person name="Patavino C."/>
            <person name="Camma C."/>
            <person name="Michelini S."/>
            <person name="Sgorbati B."/>
            <person name="Mattarelli P."/>
        </authorList>
    </citation>
    <scope>NUCLEOTIDE SEQUENCE [LARGE SCALE GENOMIC DNA]</scope>
    <source>
        <strain evidence="5 6">MRM 9.3</strain>
    </source>
</reference>
<dbReference type="AlphaFoldDB" id="A0A5N5RJU2"/>
<dbReference type="CDD" id="cd06848">
    <property type="entry name" value="GCS_H"/>
    <property type="match status" value="1"/>
</dbReference>
<dbReference type="EMBL" id="RQSP01000010">
    <property type="protein sequence ID" value="KAB5607544.1"/>
    <property type="molecule type" value="Genomic_DNA"/>
</dbReference>
<evidence type="ECO:0000313" key="6">
    <source>
        <dbReference type="Proteomes" id="UP000326336"/>
    </source>
</evidence>
<dbReference type="PROSITE" id="PS00189">
    <property type="entry name" value="LIPOYL"/>
    <property type="match status" value="1"/>
</dbReference>
<dbReference type="GO" id="GO:0005737">
    <property type="term" value="C:cytoplasm"/>
    <property type="evidence" value="ECO:0007669"/>
    <property type="project" value="TreeGrafter"/>
</dbReference>